<keyword evidence="3" id="KW-1185">Reference proteome</keyword>
<proteinExistence type="predicted"/>
<gene>
    <name evidence="2" type="ORF">F1559_004481</name>
</gene>
<dbReference type="OrthoDB" id="12617at2763"/>
<feature type="compositionally biased region" description="Basic residues" evidence="1">
    <location>
        <begin position="66"/>
        <end position="75"/>
    </location>
</feature>
<dbReference type="AlphaFoldDB" id="A0A7J7ISK2"/>
<dbReference type="EMBL" id="VWRR01000001">
    <property type="protein sequence ID" value="KAF6005331.1"/>
    <property type="molecule type" value="Genomic_DNA"/>
</dbReference>
<sequence length="258" mass="29426">MAFESTAGKRRRAQEQVRRARLRDFLESLEREDWSEDENEALPQRFSQEASESVSVTTTASSSQKTGRRAKRKANHATDEVGAPIEAEDLQLPSSDPSVKRADGAELESRLAAFPETEDTRTSHWSLSQLARLNVRYPWLAQRGIQEGWLFFTSAPAAQSQRPPRHLCDVCGYEACYTFSAVLERIMRPAVYARGSHDRERETVARRKQRRVVEAVLSRQGHRWPAWFVNCLERWTRLAFSRNTGCDGASSDQLLGRD</sequence>
<evidence type="ECO:0000313" key="3">
    <source>
        <dbReference type="Proteomes" id="UP000530660"/>
    </source>
</evidence>
<name>A0A7J7ISK2_9RHOD</name>
<feature type="region of interest" description="Disordered" evidence="1">
    <location>
        <begin position="28"/>
        <end position="100"/>
    </location>
</feature>
<dbReference type="Proteomes" id="UP000530660">
    <property type="component" value="Unassembled WGS sequence"/>
</dbReference>
<protein>
    <submittedName>
        <fullName evidence="2">Uncharacterized protein</fullName>
    </submittedName>
</protein>
<reference evidence="2 3" key="1">
    <citation type="journal article" date="2020" name="J. Phycol.">
        <title>Comparative genome analysis reveals Cyanidiococcus gen. nov., a new extremophilic red algal genus sister to Cyanidioschyzon (Cyanidioschyzonaceae, Rhodophyta).</title>
        <authorList>
            <person name="Liu S.-L."/>
            <person name="Chiang Y.-R."/>
            <person name="Yoon H.S."/>
            <person name="Fu H.-Y."/>
        </authorList>
    </citation>
    <scope>NUCLEOTIDE SEQUENCE [LARGE SCALE GENOMIC DNA]</scope>
    <source>
        <strain evidence="2 3">THAL066</strain>
    </source>
</reference>
<evidence type="ECO:0000256" key="1">
    <source>
        <dbReference type="SAM" id="MobiDB-lite"/>
    </source>
</evidence>
<evidence type="ECO:0000313" key="2">
    <source>
        <dbReference type="EMBL" id="KAF6005331.1"/>
    </source>
</evidence>
<organism evidence="2 3">
    <name type="scientific">Cyanidiococcus yangmingshanensis</name>
    <dbReference type="NCBI Taxonomy" id="2690220"/>
    <lineage>
        <taxon>Eukaryota</taxon>
        <taxon>Rhodophyta</taxon>
        <taxon>Bangiophyceae</taxon>
        <taxon>Cyanidiales</taxon>
        <taxon>Cyanidiaceae</taxon>
        <taxon>Cyanidiococcus</taxon>
    </lineage>
</organism>
<comment type="caution">
    <text evidence="2">The sequence shown here is derived from an EMBL/GenBank/DDBJ whole genome shotgun (WGS) entry which is preliminary data.</text>
</comment>
<feature type="compositionally biased region" description="Low complexity" evidence="1">
    <location>
        <begin position="47"/>
        <end position="64"/>
    </location>
</feature>
<accession>A0A7J7ISK2</accession>